<reference evidence="2" key="1">
    <citation type="submission" date="2025-08" db="UniProtKB">
        <authorList>
            <consortium name="RefSeq"/>
        </authorList>
    </citation>
    <scope>IDENTIFICATION</scope>
    <source>
        <strain evidence="2">Airmid</strain>
    </source>
</reference>
<dbReference type="OrthoDB" id="7764728at2759"/>
<dbReference type="RefSeq" id="XP_027198682.1">
    <property type="nucleotide sequence ID" value="XM_027342881.1"/>
</dbReference>
<organism evidence="1 2">
    <name type="scientific">Dermatophagoides pteronyssinus</name>
    <name type="common">European house dust mite</name>
    <dbReference type="NCBI Taxonomy" id="6956"/>
    <lineage>
        <taxon>Eukaryota</taxon>
        <taxon>Metazoa</taxon>
        <taxon>Ecdysozoa</taxon>
        <taxon>Arthropoda</taxon>
        <taxon>Chelicerata</taxon>
        <taxon>Arachnida</taxon>
        <taxon>Acari</taxon>
        <taxon>Acariformes</taxon>
        <taxon>Sarcoptiformes</taxon>
        <taxon>Astigmata</taxon>
        <taxon>Psoroptidia</taxon>
        <taxon>Analgoidea</taxon>
        <taxon>Pyroglyphidae</taxon>
        <taxon>Dermatophagoidinae</taxon>
        <taxon>Dermatophagoides</taxon>
    </lineage>
</organism>
<gene>
    <name evidence="2" type="primary">LOC113792918</name>
</gene>
<accession>A0A6P6XZG0</accession>
<evidence type="ECO:0000313" key="1">
    <source>
        <dbReference type="Proteomes" id="UP000515146"/>
    </source>
</evidence>
<protein>
    <submittedName>
        <fullName evidence="2">Uncharacterized protein LOC113792918 isoform X2</fullName>
    </submittedName>
</protein>
<proteinExistence type="predicted"/>
<dbReference type="Proteomes" id="UP000515146">
    <property type="component" value="Unplaced"/>
</dbReference>
<dbReference type="AlphaFoldDB" id="A0A6P6XZG0"/>
<keyword evidence="1" id="KW-1185">Reference proteome</keyword>
<evidence type="ECO:0000313" key="2">
    <source>
        <dbReference type="RefSeq" id="XP_027198682.1"/>
    </source>
</evidence>
<name>A0A6P6XZG0_DERPT</name>
<sequence length="360" mass="42395">MEQQVESGETYVILQPVTQQIVIDPNSRSITSILMDRTLSQNYDVQSMLELFTSELPEDQYIPDIIKHRFSRIISCYILLYNGDKPSRAVLKHYSEKIVTEFPKLGPISDWYQRANIQEGYKNDTGRLVRCIDNIRYQQRQRLKQPVTQLEDPDQLKRKRKTTICTYPDSNEMITAQSLKEHLKTVKAKPEIKYLIINNMRATFCLRKMMRSQAIILRLPRGLPAKKANKNVPPLVDLFEFMTMDEYQRKYVNNSISSFIRPHLIIINSIAYTEGEMFLVFDSHNRTPLPIMMSLLDAFFLLIKCYIVFNLQPPPYQIYLFNFIQTKIMHCTERRPYAKINDLADFIEKAIIYNDDDNDH</sequence>